<dbReference type="AlphaFoldDB" id="A0A917E4L3"/>
<evidence type="ECO:0000256" key="1">
    <source>
        <dbReference type="SAM" id="MobiDB-lite"/>
    </source>
</evidence>
<evidence type="ECO:0000313" key="2">
    <source>
        <dbReference type="EMBL" id="GGE02622.1"/>
    </source>
</evidence>
<proteinExistence type="predicted"/>
<keyword evidence="3" id="KW-1185">Reference proteome</keyword>
<sequence>MKNPCHAGPVSDHFDGQRFFNPGQESTDRSLAELLRWQRSGKRVPWPRQAPPIVPVVPPARSTSLRVTMVGHACVLI</sequence>
<evidence type="ECO:0000313" key="3">
    <source>
        <dbReference type="Proteomes" id="UP000635071"/>
    </source>
</evidence>
<accession>A0A917E4L3</accession>
<feature type="region of interest" description="Disordered" evidence="1">
    <location>
        <begin position="1"/>
        <end position="27"/>
    </location>
</feature>
<organism evidence="2 3">
    <name type="scientific">Sandarakinorhabdus glacialis</name>
    <dbReference type="NCBI Taxonomy" id="1614636"/>
    <lineage>
        <taxon>Bacteria</taxon>
        <taxon>Pseudomonadati</taxon>
        <taxon>Pseudomonadota</taxon>
        <taxon>Alphaproteobacteria</taxon>
        <taxon>Sphingomonadales</taxon>
        <taxon>Sphingosinicellaceae</taxon>
        <taxon>Sandarakinorhabdus</taxon>
    </lineage>
</organism>
<gene>
    <name evidence="2" type="ORF">GCM10011529_06360</name>
</gene>
<comment type="caution">
    <text evidence="2">The sequence shown here is derived from an EMBL/GenBank/DDBJ whole genome shotgun (WGS) entry which is preliminary data.</text>
</comment>
<dbReference type="RefSeq" id="WP_243450527.1">
    <property type="nucleotide sequence ID" value="NZ_BMJM01000002.1"/>
</dbReference>
<dbReference type="EMBL" id="BMJM01000002">
    <property type="protein sequence ID" value="GGE02622.1"/>
    <property type="molecule type" value="Genomic_DNA"/>
</dbReference>
<dbReference type="Proteomes" id="UP000635071">
    <property type="component" value="Unassembled WGS sequence"/>
</dbReference>
<name>A0A917E4L3_9SPHN</name>
<protein>
    <submittedName>
        <fullName evidence="2">Uncharacterized protein</fullName>
    </submittedName>
</protein>
<reference evidence="2" key="1">
    <citation type="journal article" date="2014" name="Int. J. Syst. Evol. Microbiol.">
        <title>Complete genome sequence of Corynebacterium casei LMG S-19264T (=DSM 44701T), isolated from a smear-ripened cheese.</title>
        <authorList>
            <consortium name="US DOE Joint Genome Institute (JGI-PGF)"/>
            <person name="Walter F."/>
            <person name="Albersmeier A."/>
            <person name="Kalinowski J."/>
            <person name="Ruckert C."/>
        </authorList>
    </citation>
    <scope>NUCLEOTIDE SEQUENCE</scope>
    <source>
        <strain evidence="2">CGMCC 1.15519</strain>
    </source>
</reference>
<reference evidence="2" key="2">
    <citation type="submission" date="2020-09" db="EMBL/GenBank/DDBJ databases">
        <authorList>
            <person name="Sun Q."/>
            <person name="Zhou Y."/>
        </authorList>
    </citation>
    <scope>NUCLEOTIDE SEQUENCE</scope>
    <source>
        <strain evidence="2">CGMCC 1.15519</strain>
    </source>
</reference>